<dbReference type="GeneID" id="103231363"/>
<dbReference type="OMA" id="WAQWFEI"/>
<evidence type="ECO:0000256" key="11">
    <source>
        <dbReference type="ARBA" id="ARBA00023228"/>
    </source>
</evidence>
<evidence type="ECO:0000256" key="16">
    <source>
        <dbReference type="ARBA" id="ARBA00040114"/>
    </source>
</evidence>
<keyword evidence="24" id="KW-1185">Reference proteome</keyword>
<evidence type="ECO:0000256" key="15">
    <source>
        <dbReference type="ARBA" id="ARBA00038758"/>
    </source>
</evidence>
<evidence type="ECO:0000256" key="7">
    <source>
        <dbReference type="ARBA" id="ARBA00022759"/>
    </source>
</evidence>
<keyword evidence="9" id="KW-1015">Disulfide bond</keyword>
<keyword evidence="11" id="KW-0458">Lysosome</keyword>
<reference evidence="23" key="3">
    <citation type="submission" date="2025-09" db="UniProtKB">
        <authorList>
            <consortium name="Ensembl"/>
        </authorList>
    </citation>
    <scope>IDENTIFICATION</scope>
</reference>
<dbReference type="AlphaFoldDB" id="A0A0D9S9W6"/>
<accession>A0A0D9S9W6</accession>
<dbReference type="GO" id="GO:0002227">
    <property type="term" value="P:innate immune response in mucosa"/>
    <property type="evidence" value="ECO:0007669"/>
    <property type="project" value="TreeGrafter"/>
</dbReference>
<dbReference type="Ensembl" id="ENSCSAT00000018191.1">
    <property type="protein sequence ID" value="ENSCSAP00000017655.1"/>
    <property type="gene ID" value="ENSCSAG00000000344.1"/>
</dbReference>
<keyword evidence="10" id="KW-0325">Glycoprotein</keyword>
<dbReference type="InterPro" id="IPR023411">
    <property type="entry name" value="RNaseA_AS"/>
</dbReference>
<evidence type="ECO:0000256" key="18">
    <source>
        <dbReference type="ARBA" id="ARBA00041868"/>
    </source>
</evidence>
<dbReference type="GeneTree" id="ENSGT00940000162253"/>
<comment type="subcellular location">
    <subcellularLocation>
        <location evidence="2">Cytoplasmic granule</location>
    </subcellularLocation>
    <subcellularLocation>
        <location evidence="1">Lysosome</location>
    </subcellularLocation>
</comment>
<keyword evidence="5 21" id="KW-0540">Nuclease</keyword>
<reference evidence="23" key="2">
    <citation type="submission" date="2025-08" db="UniProtKB">
        <authorList>
            <consortium name="Ensembl"/>
        </authorList>
    </citation>
    <scope>IDENTIFICATION</scope>
</reference>
<dbReference type="PANTHER" id="PTHR11437:SF62">
    <property type="entry name" value="NON-SECRETORY RIBONUCLEASE"/>
    <property type="match status" value="1"/>
</dbReference>
<dbReference type="KEGG" id="csab:103231363"/>
<keyword evidence="7 21" id="KW-0255">Endonuclease</keyword>
<evidence type="ECO:0000256" key="10">
    <source>
        <dbReference type="ARBA" id="ARBA00023180"/>
    </source>
</evidence>
<evidence type="ECO:0000256" key="12">
    <source>
        <dbReference type="ARBA" id="ARBA00023239"/>
    </source>
</evidence>
<dbReference type="SUPFAM" id="SSF54076">
    <property type="entry name" value="RNase A-like"/>
    <property type="match status" value="1"/>
</dbReference>
<dbReference type="BioGRID-ORCS" id="103231363">
    <property type="hits" value="3 hits in 9 CRISPR screens"/>
</dbReference>
<feature type="signal peptide" evidence="21">
    <location>
        <begin position="1"/>
        <end position="23"/>
    </location>
</feature>
<evidence type="ECO:0000256" key="5">
    <source>
        <dbReference type="ARBA" id="ARBA00022722"/>
    </source>
</evidence>
<proteinExistence type="inferred from homology"/>
<protein>
    <recommendedName>
        <fullName evidence="16">Non-secretory ribonuclease</fullName>
        <ecNumber evidence="4">4.6.1.18</ecNumber>
    </recommendedName>
    <alternativeName>
        <fullName evidence="20">Eosinophil-derived neurotoxin</fullName>
    </alternativeName>
    <alternativeName>
        <fullName evidence="18">RNase UpI-2</fullName>
    </alternativeName>
    <alternativeName>
        <fullName evidence="19">Ribonuclease 2</fullName>
    </alternativeName>
    <alternativeName>
        <fullName evidence="17">Ribonuclease US</fullName>
    </alternativeName>
</protein>
<comment type="catalytic activity">
    <reaction evidence="14">
        <text>an [RNA] containing cytidine + H2O = an [RNA]-3'-cytidine-3'-phosphate + a 5'-hydroxy-ribonucleotide-3'-[RNA].</text>
        <dbReference type="EC" id="4.6.1.18"/>
    </reaction>
</comment>
<dbReference type="PROSITE" id="PS00127">
    <property type="entry name" value="RNASE_PANCREATIC"/>
    <property type="match status" value="1"/>
</dbReference>
<comment type="subunit">
    <text evidence="15">Interacts with and forms a tight 1:1 complex with RNH1. Dimerization of two such complexes may occur.</text>
</comment>
<evidence type="ECO:0000256" key="14">
    <source>
        <dbReference type="ARBA" id="ARBA00034055"/>
    </source>
</evidence>
<sequence length="160" mass="17826">MVPKLFTSPICLLLLLGLMGVEGSLHAKPGQFTWAQWFEIQHINMTSGQCTNAMLVINNYQRRCKNQNTFLLTTFADVVHVCGNPSMPCPSNTSLNNCHHSGVQVPLIHCNLTTPSQNISNCKYTQTTANKFYIVACNNSDPVRDPPQYPVVPVHLDRVI</sequence>
<evidence type="ECO:0000313" key="24">
    <source>
        <dbReference type="Proteomes" id="UP000029965"/>
    </source>
</evidence>
<dbReference type="GO" id="GO:0005615">
    <property type="term" value="C:extracellular space"/>
    <property type="evidence" value="ECO:0007669"/>
    <property type="project" value="TreeGrafter"/>
</dbReference>
<dbReference type="GO" id="GO:0003676">
    <property type="term" value="F:nucleic acid binding"/>
    <property type="evidence" value="ECO:0007669"/>
    <property type="project" value="InterPro"/>
</dbReference>
<dbReference type="Bgee" id="ENSCSAG00000000344">
    <property type="expression patterns" value="Expressed in blood and 2 other cell types or tissues"/>
</dbReference>
<dbReference type="PANTHER" id="PTHR11437">
    <property type="entry name" value="RIBONUCLEASE"/>
    <property type="match status" value="1"/>
</dbReference>
<dbReference type="GO" id="GO:0004522">
    <property type="term" value="F:ribonuclease A activity"/>
    <property type="evidence" value="ECO:0007669"/>
    <property type="project" value="UniProtKB-EC"/>
</dbReference>
<dbReference type="eggNOG" id="ENOG502TF52">
    <property type="taxonomic scope" value="Eukaryota"/>
</dbReference>
<dbReference type="STRING" id="60711.ENSCSAP00000017655"/>
<dbReference type="Pfam" id="PF00074">
    <property type="entry name" value="RnaseA"/>
    <property type="match status" value="1"/>
</dbReference>
<evidence type="ECO:0000256" key="1">
    <source>
        <dbReference type="ARBA" id="ARBA00004371"/>
    </source>
</evidence>
<dbReference type="EC" id="4.6.1.18" evidence="4"/>
<feature type="domain" description="Ribonuclease A-domain" evidence="22">
    <location>
        <begin position="31"/>
        <end position="160"/>
    </location>
</feature>
<dbReference type="OrthoDB" id="9534292at2759"/>
<name>A0A0D9S9W6_CHLSB</name>
<evidence type="ECO:0000256" key="4">
    <source>
        <dbReference type="ARBA" id="ARBA00012569"/>
    </source>
</evidence>
<dbReference type="GO" id="GO:0006935">
    <property type="term" value="P:chemotaxis"/>
    <property type="evidence" value="ECO:0007669"/>
    <property type="project" value="Ensembl"/>
</dbReference>
<gene>
    <name evidence="23" type="primary">RNASE2</name>
</gene>
<dbReference type="PRINTS" id="PR00794">
    <property type="entry name" value="RIBONUCLEASE"/>
</dbReference>
<feature type="chain" id="PRO_5007746253" description="Non-secretory ribonuclease" evidence="21">
    <location>
        <begin position="24"/>
        <end position="160"/>
    </location>
</feature>
<dbReference type="SMR" id="A0A0D9S9W6"/>
<dbReference type="InterPro" id="IPR001427">
    <property type="entry name" value="RNaseA"/>
</dbReference>
<reference evidence="23 24" key="1">
    <citation type="submission" date="2014-03" db="EMBL/GenBank/DDBJ databases">
        <authorList>
            <person name="Warren W."/>
            <person name="Wilson R.K."/>
        </authorList>
    </citation>
    <scope>NUCLEOTIDE SEQUENCE</scope>
</reference>
<evidence type="ECO:0000256" key="8">
    <source>
        <dbReference type="ARBA" id="ARBA00022801"/>
    </source>
</evidence>
<evidence type="ECO:0000256" key="6">
    <source>
        <dbReference type="ARBA" id="ARBA00022729"/>
    </source>
</evidence>
<keyword evidence="8 21" id="KW-0378">Hydrolase</keyword>
<evidence type="ECO:0000256" key="19">
    <source>
        <dbReference type="ARBA" id="ARBA00042658"/>
    </source>
</evidence>
<evidence type="ECO:0000256" key="9">
    <source>
        <dbReference type="ARBA" id="ARBA00023157"/>
    </source>
</evidence>
<dbReference type="Proteomes" id="UP000029965">
    <property type="component" value="Chromosome 29"/>
</dbReference>
<evidence type="ECO:0000256" key="21">
    <source>
        <dbReference type="RuleBase" id="RU000651"/>
    </source>
</evidence>
<dbReference type="InterPro" id="IPR023412">
    <property type="entry name" value="RNaseA_domain"/>
</dbReference>
<dbReference type="SMART" id="SM00092">
    <property type="entry name" value="RNAse_Pc"/>
    <property type="match status" value="1"/>
</dbReference>
<dbReference type="EMBL" id="AQIB01128669">
    <property type="status" value="NOT_ANNOTATED_CDS"/>
    <property type="molecule type" value="Genomic_DNA"/>
</dbReference>
<keyword evidence="6 21" id="KW-0732">Signal</keyword>
<evidence type="ECO:0000259" key="22">
    <source>
        <dbReference type="SMART" id="SM00092"/>
    </source>
</evidence>
<keyword evidence="12" id="KW-0456">Lyase</keyword>
<dbReference type="GO" id="GO:0016787">
    <property type="term" value="F:hydrolase activity"/>
    <property type="evidence" value="ECO:0007669"/>
    <property type="project" value="UniProtKB-KW"/>
</dbReference>
<dbReference type="GO" id="GO:0051607">
    <property type="term" value="P:defense response to virus"/>
    <property type="evidence" value="ECO:0000250"/>
    <property type="project" value="UniProtKB"/>
</dbReference>
<comment type="similarity">
    <text evidence="3 21">Belongs to the pancreatic ribonuclease family.</text>
</comment>
<dbReference type="Gene3D" id="3.10.130.10">
    <property type="entry name" value="Ribonuclease A-like domain"/>
    <property type="match status" value="1"/>
</dbReference>
<evidence type="ECO:0000256" key="20">
    <source>
        <dbReference type="ARBA" id="ARBA00043096"/>
    </source>
</evidence>
<evidence type="ECO:0000256" key="13">
    <source>
        <dbReference type="ARBA" id="ARBA00034016"/>
    </source>
</evidence>
<dbReference type="FunFam" id="3.10.130.10:FF:000001">
    <property type="entry name" value="Ribonuclease pancreatic"/>
    <property type="match status" value="1"/>
</dbReference>
<evidence type="ECO:0000256" key="17">
    <source>
        <dbReference type="ARBA" id="ARBA00041757"/>
    </source>
</evidence>
<comment type="catalytic activity">
    <reaction evidence="13">
        <text>an [RNA] containing uridine + H2O = an [RNA]-3'-uridine-3'-phosphate + a 5'-hydroxy-ribonucleotide-3'-[RNA].</text>
        <dbReference type="EC" id="4.6.1.18"/>
    </reaction>
</comment>
<evidence type="ECO:0000256" key="2">
    <source>
        <dbReference type="ARBA" id="ARBA00004463"/>
    </source>
</evidence>
<organism evidence="23 24">
    <name type="scientific">Chlorocebus sabaeus</name>
    <name type="common">Green monkey</name>
    <name type="synonym">Simia sabaea</name>
    <dbReference type="NCBI Taxonomy" id="60711"/>
    <lineage>
        <taxon>Eukaryota</taxon>
        <taxon>Metazoa</taxon>
        <taxon>Chordata</taxon>
        <taxon>Craniata</taxon>
        <taxon>Vertebrata</taxon>
        <taxon>Euteleostomi</taxon>
        <taxon>Mammalia</taxon>
        <taxon>Eutheria</taxon>
        <taxon>Euarchontoglires</taxon>
        <taxon>Primates</taxon>
        <taxon>Haplorrhini</taxon>
        <taxon>Catarrhini</taxon>
        <taxon>Cercopithecidae</taxon>
        <taxon>Cercopithecinae</taxon>
        <taxon>Chlorocebus</taxon>
    </lineage>
</organism>
<evidence type="ECO:0000313" key="23">
    <source>
        <dbReference type="Ensembl" id="ENSCSAP00000017655.1"/>
    </source>
</evidence>
<dbReference type="InterPro" id="IPR036816">
    <property type="entry name" value="RNaseA-like_dom_sf"/>
</dbReference>
<dbReference type="GO" id="GO:0005764">
    <property type="term" value="C:lysosome"/>
    <property type="evidence" value="ECO:0007669"/>
    <property type="project" value="UniProtKB-SubCell"/>
</dbReference>
<evidence type="ECO:0000256" key="3">
    <source>
        <dbReference type="ARBA" id="ARBA00005600"/>
    </source>
</evidence>
<dbReference type="CDD" id="cd06265">
    <property type="entry name" value="RNase_A_canonical"/>
    <property type="match status" value="1"/>
</dbReference>